<dbReference type="Gene3D" id="1.10.150.240">
    <property type="entry name" value="Putative phosphatase, domain 2"/>
    <property type="match status" value="1"/>
</dbReference>
<dbReference type="InterPro" id="IPR051806">
    <property type="entry name" value="HAD-like_SPP"/>
</dbReference>
<dbReference type="FunFam" id="3.40.50.1000:FF:000162">
    <property type="entry name" value="HAD-like protein"/>
    <property type="match status" value="1"/>
</dbReference>
<dbReference type="PANTHER" id="PTHR43481:SF4">
    <property type="entry name" value="GLYCEROL-1-PHOSPHATE PHOSPHOHYDROLASE 1-RELATED"/>
    <property type="match status" value="1"/>
</dbReference>
<reference evidence="1 2" key="1">
    <citation type="submission" date="2014-04" db="EMBL/GenBank/DDBJ databases">
        <title>Evolutionary Origins and Diversification of the Mycorrhizal Mutualists.</title>
        <authorList>
            <consortium name="DOE Joint Genome Institute"/>
            <consortium name="Mycorrhizal Genomics Consortium"/>
            <person name="Kohler A."/>
            <person name="Kuo A."/>
            <person name="Nagy L.G."/>
            <person name="Floudas D."/>
            <person name="Copeland A."/>
            <person name="Barry K.W."/>
            <person name="Cichocki N."/>
            <person name="Veneault-Fourrey C."/>
            <person name="LaButti K."/>
            <person name="Lindquist E.A."/>
            <person name="Lipzen A."/>
            <person name="Lundell T."/>
            <person name="Morin E."/>
            <person name="Murat C."/>
            <person name="Riley R."/>
            <person name="Ohm R."/>
            <person name="Sun H."/>
            <person name="Tunlid A."/>
            <person name="Henrissat B."/>
            <person name="Grigoriev I.V."/>
            <person name="Hibbett D.S."/>
            <person name="Martin F."/>
        </authorList>
    </citation>
    <scope>NUCLEOTIDE SEQUENCE [LARGE SCALE GENOMIC DNA]</scope>
    <source>
        <strain evidence="1 2">Koide BX008</strain>
    </source>
</reference>
<gene>
    <name evidence="1" type="ORF">M378DRAFT_183213</name>
</gene>
<sequence length="211" mass="22584">MAKSVSVEAVLFDMDGTLIDSTPGVLSAWAQFSADYNLGDSLKVAHETHGRRLYDTLREYCGIKDEEKLQSEIDRFEELVIQGGPIALPGALELVKQYAPRAIRRAGLPTPKAGIITSNDVQEGKPHPAPYLAGARKCGVDPTECLVVEDAISGLKAGKAAGAKTLAVTTTTAREPLSQSGANSDFIVKDLTKISVTLVDGRLEFLIDETE</sequence>
<keyword evidence="2" id="KW-1185">Reference proteome</keyword>
<organism evidence="1 2">
    <name type="scientific">Amanita muscaria (strain Koide BX008)</name>
    <dbReference type="NCBI Taxonomy" id="946122"/>
    <lineage>
        <taxon>Eukaryota</taxon>
        <taxon>Fungi</taxon>
        <taxon>Dikarya</taxon>
        <taxon>Basidiomycota</taxon>
        <taxon>Agaricomycotina</taxon>
        <taxon>Agaricomycetes</taxon>
        <taxon>Agaricomycetidae</taxon>
        <taxon>Agaricales</taxon>
        <taxon>Pluteineae</taxon>
        <taxon>Amanitaceae</taxon>
        <taxon>Amanita</taxon>
    </lineage>
</organism>
<dbReference type="EMBL" id="KN818223">
    <property type="protein sequence ID" value="KIL70576.1"/>
    <property type="molecule type" value="Genomic_DNA"/>
</dbReference>
<dbReference type="Proteomes" id="UP000054549">
    <property type="component" value="Unassembled WGS sequence"/>
</dbReference>
<dbReference type="HOGENOM" id="CLU_045011_13_4_1"/>
<dbReference type="InterPro" id="IPR036412">
    <property type="entry name" value="HAD-like_sf"/>
</dbReference>
<dbReference type="InterPro" id="IPR006439">
    <property type="entry name" value="HAD-SF_hydro_IA"/>
</dbReference>
<dbReference type="InParanoid" id="A0A0C2XM23"/>
<dbReference type="NCBIfam" id="TIGR01509">
    <property type="entry name" value="HAD-SF-IA-v3"/>
    <property type="match status" value="1"/>
</dbReference>
<accession>A0A0C2XM23</accession>
<dbReference type="Pfam" id="PF00702">
    <property type="entry name" value="Hydrolase"/>
    <property type="match status" value="1"/>
</dbReference>
<dbReference type="InterPro" id="IPR023198">
    <property type="entry name" value="PGP-like_dom2"/>
</dbReference>
<dbReference type="STRING" id="946122.A0A0C2XM23"/>
<proteinExistence type="predicted"/>
<dbReference type="Gene3D" id="3.40.50.1000">
    <property type="entry name" value="HAD superfamily/HAD-like"/>
    <property type="match status" value="1"/>
</dbReference>
<dbReference type="AlphaFoldDB" id="A0A0C2XM23"/>
<name>A0A0C2XM23_AMAMK</name>
<evidence type="ECO:0000313" key="2">
    <source>
        <dbReference type="Proteomes" id="UP000054549"/>
    </source>
</evidence>
<dbReference type="PANTHER" id="PTHR43481">
    <property type="entry name" value="FRUCTOSE-1-PHOSPHATE PHOSPHATASE"/>
    <property type="match status" value="1"/>
</dbReference>
<dbReference type="SUPFAM" id="SSF56784">
    <property type="entry name" value="HAD-like"/>
    <property type="match status" value="1"/>
</dbReference>
<dbReference type="GO" id="GO:0050308">
    <property type="term" value="F:sugar-phosphatase activity"/>
    <property type="evidence" value="ECO:0007669"/>
    <property type="project" value="TreeGrafter"/>
</dbReference>
<protein>
    <submittedName>
        <fullName evidence="1">Uncharacterized protein</fullName>
    </submittedName>
</protein>
<dbReference type="OrthoDB" id="40579at2759"/>
<dbReference type="InterPro" id="IPR023214">
    <property type="entry name" value="HAD_sf"/>
</dbReference>
<evidence type="ECO:0000313" key="1">
    <source>
        <dbReference type="EMBL" id="KIL70576.1"/>
    </source>
</evidence>